<reference evidence="1" key="1">
    <citation type="submission" date="2022-06" db="EMBL/GenBank/DDBJ databases">
        <authorList>
            <person name="Legras J.-L."/>
            <person name="Devillers H."/>
            <person name="Grondin C."/>
        </authorList>
    </citation>
    <scope>NUCLEOTIDE SEQUENCE</scope>
    <source>
        <strain evidence="1">CLIB 1444</strain>
    </source>
</reference>
<accession>A0ACA9YG02</accession>
<dbReference type="Proteomes" id="UP001152531">
    <property type="component" value="Unassembled WGS sequence"/>
</dbReference>
<sequence>MFQIVQLLVLSIYAVSIVGHAIPGRNSIEKQLINKRDTQELIDMVFDGLPYSDIDYINNHVKNLTNFNGSKCDTCKNKIKYAKTMIEQEPENQHLISLTLFKYCVDKHSTNVDKCTASDFFLTTNTESKENAIDSFDSGFEDSTVVNFFDNDFIQMIKNFNMSSELDIEYYCYYKESSACKLPETPDIDALYDYDSKWPAKQPQHYSEPTYQNENRSTFHVLHLTDFHTELRYTVGAEANCSQGICCLPESFNKDLPKLESYNFTEQYYKANPDISSINYSFYQGAQYLEDGTYVKGKNYDLVGGRGYDSVFLPGSTFGGYTCDSPKVLVNNTLIEAAKLHKELNFEFSLFTGDLVDHDAIHCTPEVTKEAEVLTFQLMDYWLKDLQIFPSLGNHDTFPYGQIAPRKYDRNNSYQYNVELMSELWTKDGWIPEGERAQITQHYSGFSVTTRKGLKVIALNSNCYYQKNLWNFINLEADSDPFGQWEFLINELVESEKNQQRVWIMSHIPSGDADALPIQSKIFAKIVERFSPYTIANIFFGHTHKDQFKILYSSNGTDASVVEQDVINMAWIVQSVTPAWEFNPSFKYYEVEEESFNIMNAFNYYAQLNETYITGGDEPVWQLGYSSRDFYDPEGKWPKSSPLNATFWNEFVAKNIANNSNIEFNQKYINKQYRDTIYAPDCANGSEITNDCYVANFCDISGFRSDDYLKCSS</sequence>
<keyword evidence="2" id="KW-1185">Reference proteome</keyword>
<comment type="caution">
    <text evidence="1">The sequence shown here is derived from an EMBL/GenBank/DDBJ whole genome shotgun (WGS) entry which is preliminary data.</text>
</comment>
<protein>
    <submittedName>
        <fullName evidence="1">Uncharacterized protein</fullName>
    </submittedName>
</protein>
<evidence type="ECO:0000313" key="1">
    <source>
        <dbReference type="EMBL" id="CAH6723698.1"/>
    </source>
</evidence>
<proteinExistence type="predicted"/>
<evidence type="ECO:0000313" key="2">
    <source>
        <dbReference type="Proteomes" id="UP001152531"/>
    </source>
</evidence>
<gene>
    <name evidence="1" type="ORF">CLIB1444_18S01398</name>
</gene>
<organism evidence="1 2">
    <name type="scientific">[Candida] jaroonii</name>
    <dbReference type="NCBI Taxonomy" id="467808"/>
    <lineage>
        <taxon>Eukaryota</taxon>
        <taxon>Fungi</taxon>
        <taxon>Dikarya</taxon>
        <taxon>Ascomycota</taxon>
        <taxon>Saccharomycotina</taxon>
        <taxon>Pichiomycetes</taxon>
        <taxon>Debaryomycetaceae</taxon>
        <taxon>Yamadazyma</taxon>
    </lineage>
</organism>
<dbReference type="EMBL" id="CALSDN010000018">
    <property type="protein sequence ID" value="CAH6723698.1"/>
    <property type="molecule type" value="Genomic_DNA"/>
</dbReference>
<name>A0ACA9YG02_9ASCO</name>